<evidence type="ECO:0000313" key="2">
    <source>
        <dbReference type="EMBL" id="CEG46034.1"/>
    </source>
</evidence>
<organism evidence="2 3">
    <name type="scientific">Plasmopara halstedii</name>
    <name type="common">Downy mildew of sunflower</name>
    <dbReference type="NCBI Taxonomy" id="4781"/>
    <lineage>
        <taxon>Eukaryota</taxon>
        <taxon>Sar</taxon>
        <taxon>Stramenopiles</taxon>
        <taxon>Oomycota</taxon>
        <taxon>Peronosporomycetes</taxon>
        <taxon>Peronosporales</taxon>
        <taxon>Peronosporaceae</taxon>
        <taxon>Plasmopara</taxon>
    </lineage>
</organism>
<keyword evidence="1" id="KW-0812">Transmembrane</keyword>
<feature type="transmembrane region" description="Helical" evidence="1">
    <location>
        <begin position="29"/>
        <end position="47"/>
    </location>
</feature>
<keyword evidence="1" id="KW-1133">Transmembrane helix</keyword>
<protein>
    <submittedName>
        <fullName evidence="2">Uncharacterized protein</fullName>
    </submittedName>
</protein>
<keyword evidence="1" id="KW-0472">Membrane</keyword>
<dbReference type="Proteomes" id="UP000054928">
    <property type="component" value="Unassembled WGS sequence"/>
</dbReference>
<dbReference type="GeneID" id="36397415"/>
<feature type="transmembrane region" description="Helical" evidence="1">
    <location>
        <begin position="76"/>
        <end position="94"/>
    </location>
</feature>
<proteinExistence type="predicted"/>
<dbReference type="EMBL" id="CCYD01001884">
    <property type="protein sequence ID" value="CEG46034.1"/>
    <property type="molecule type" value="Genomic_DNA"/>
</dbReference>
<reference evidence="3" key="1">
    <citation type="submission" date="2014-09" db="EMBL/GenBank/DDBJ databases">
        <authorList>
            <person name="Sharma Rahul"/>
            <person name="Thines Marco"/>
        </authorList>
    </citation>
    <scope>NUCLEOTIDE SEQUENCE [LARGE SCALE GENOMIC DNA]</scope>
</reference>
<name>A0A0P1AWP8_PLAHL</name>
<dbReference type="AlphaFoldDB" id="A0A0P1AWP8"/>
<dbReference type="RefSeq" id="XP_024582403.1">
    <property type="nucleotide sequence ID" value="XM_024716845.1"/>
</dbReference>
<keyword evidence="3" id="KW-1185">Reference proteome</keyword>
<accession>A0A0P1AWP8</accession>
<evidence type="ECO:0000313" key="3">
    <source>
        <dbReference type="Proteomes" id="UP000054928"/>
    </source>
</evidence>
<sequence>MDRDTIVAFTADRGISTSYDVTIGIRPDCPLALAFFILAAGVLYELIASNNQLRASFASSHASDSLAPLHTPSLRAAYASVTLLLLLPYGSALLQITTCRYKSATVILLAFNHFVSPKFS</sequence>
<evidence type="ECO:0000256" key="1">
    <source>
        <dbReference type="SAM" id="Phobius"/>
    </source>
</evidence>